<organism evidence="2 3">
    <name type="scientific">Allacma fusca</name>
    <dbReference type="NCBI Taxonomy" id="39272"/>
    <lineage>
        <taxon>Eukaryota</taxon>
        <taxon>Metazoa</taxon>
        <taxon>Ecdysozoa</taxon>
        <taxon>Arthropoda</taxon>
        <taxon>Hexapoda</taxon>
        <taxon>Collembola</taxon>
        <taxon>Symphypleona</taxon>
        <taxon>Sminthuridae</taxon>
        <taxon>Allacma</taxon>
    </lineage>
</organism>
<dbReference type="EMBL" id="CAJVCH010042406">
    <property type="protein sequence ID" value="CAG7716957.1"/>
    <property type="molecule type" value="Genomic_DNA"/>
</dbReference>
<dbReference type="Proteomes" id="UP000708208">
    <property type="component" value="Unassembled WGS sequence"/>
</dbReference>
<dbReference type="EMBL" id="CAJVCH010042620">
    <property type="protein sequence ID" value="CAG7716994.1"/>
    <property type="molecule type" value="Genomic_DNA"/>
</dbReference>
<protein>
    <submittedName>
        <fullName evidence="2">Uncharacterized protein</fullName>
    </submittedName>
</protein>
<sequence length="54" mass="6386">DVFAYKFAGYDPLNRPIWIIKLGTCPIKEILEQGEEQVLERYFCQAAHWVVKRC</sequence>
<evidence type="ECO:0000313" key="1">
    <source>
        <dbReference type="EMBL" id="CAG7716957.1"/>
    </source>
</evidence>
<evidence type="ECO:0000313" key="3">
    <source>
        <dbReference type="Proteomes" id="UP000708208"/>
    </source>
</evidence>
<feature type="non-terminal residue" evidence="2">
    <location>
        <position position="1"/>
    </location>
</feature>
<comment type="caution">
    <text evidence="2">The sequence shown here is derived from an EMBL/GenBank/DDBJ whole genome shotgun (WGS) entry which is preliminary data.</text>
</comment>
<name>A0A8J2JZM1_9HEXA</name>
<evidence type="ECO:0000313" key="2">
    <source>
        <dbReference type="EMBL" id="CAG7716994.1"/>
    </source>
</evidence>
<reference evidence="2" key="1">
    <citation type="submission" date="2021-06" db="EMBL/GenBank/DDBJ databases">
        <authorList>
            <person name="Hodson N. C."/>
            <person name="Mongue J. A."/>
            <person name="Jaron S. K."/>
        </authorList>
    </citation>
    <scope>NUCLEOTIDE SEQUENCE</scope>
</reference>
<gene>
    <name evidence="1" type="ORF">AFUS01_LOCUS6437</name>
    <name evidence="2" type="ORF">AFUS01_LOCUS6473</name>
</gene>
<proteinExistence type="predicted"/>
<keyword evidence="3" id="KW-1185">Reference proteome</keyword>
<dbReference type="AlphaFoldDB" id="A0A8J2JZM1"/>
<accession>A0A8J2JZM1</accession>